<dbReference type="EMBL" id="WOCE01000012">
    <property type="protein sequence ID" value="KAE9602486.1"/>
    <property type="molecule type" value="Genomic_DNA"/>
</dbReference>
<accession>A0A6A4PM28</accession>
<keyword evidence="2" id="KW-1185">Reference proteome</keyword>
<comment type="caution">
    <text evidence="1">The sequence shown here is derived from an EMBL/GenBank/DDBJ whole genome shotgun (WGS) entry which is preliminary data.</text>
</comment>
<sequence>MLLLYCHRGSLLAEAVAASSREVCSDNYSITEREIVFWLWYPSTAIIRSSEPLLVFQCAEDSVAVVPEINTLTLLLQSHPSSLCFFFLLFCYSCFVMNGRNGFSYLQVDESMWKF</sequence>
<gene>
    <name evidence="1" type="ORF">Lalb_Chr12g0200081</name>
</gene>
<dbReference type="AlphaFoldDB" id="A0A6A4PM28"/>
<protein>
    <submittedName>
        <fullName evidence="1">Uncharacterized protein</fullName>
    </submittedName>
</protein>
<evidence type="ECO:0000313" key="1">
    <source>
        <dbReference type="EMBL" id="KAE9602486.1"/>
    </source>
</evidence>
<evidence type="ECO:0000313" key="2">
    <source>
        <dbReference type="Proteomes" id="UP000447434"/>
    </source>
</evidence>
<organism evidence="1 2">
    <name type="scientific">Lupinus albus</name>
    <name type="common">White lupine</name>
    <name type="synonym">Lupinus termis</name>
    <dbReference type="NCBI Taxonomy" id="3870"/>
    <lineage>
        <taxon>Eukaryota</taxon>
        <taxon>Viridiplantae</taxon>
        <taxon>Streptophyta</taxon>
        <taxon>Embryophyta</taxon>
        <taxon>Tracheophyta</taxon>
        <taxon>Spermatophyta</taxon>
        <taxon>Magnoliopsida</taxon>
        <taxon>eudicotyledons</taxon>
        <taxon>Gunneridae</taxon>
        <taxon>Pentapetalae</taxon>
        <taxon>rosids</taxon>
        <taxon>fabids</taxon>
        <taxon>Fabales</taxon>
        <taxon>Fabaceae</taxon>
        <taxon>Papilionoideae</taxon>
        <taxon>50 kb inversion clade</taxon>
        <taxon>genistoids sensu lato</taxon>
        <taxon>core genistoids</taxon>
        <taxon>Genisteae</taxon>
        <taxon>Lupinus</taxon>
    </lineage>
</organism>
<name>A0A6A4PM28_LUPAL</name>
<proteinExistence type="predicted"/>
<dbReference type="Proteomes" id="UP000447434">
    <property type="component" value="Chromosome 12"/>
</dbReference>
<reference evidence="2" key="1">
    <citation type="journal article" date="2020" name="Nat. Commun.">
        <title>Genome sequence of the cluster root forming white lupin.</title>
        <authorList>
            <person name="Hufnagel B."/>
            <person name="Marques A."/>
            <person name="Soriano A."/>
            <person name="Marques L."/>
            <person name="Divol F."/>
            <person name="Doumas P."/>
            <person name="Sallet E."/>
            <person name="Mancinotti D."/>
            <person name="Carrere S."/>
            <person name="Marande W."/>
            <person name="Arribat S."/>
            <person name="Keller J."/>
            <person name="Huneau C."/>
            <person name="Blein T."/>
            <person name="Aime D."/>
            <person name="Laguerre M."/>
            <person name="Taylor J."/>
            <person name="Schubert V."/>
            <person name="Nelson M."/>
            <person name="Geu-Flores F."/>
            <person name="Crespi M."/>
            <person name="Gallardo-Guerrero K."/>
            <person name="Delaux P.-M."/>
            <person name="Salse J."/>
            <person name="Berges H."/>
            <person name="Guyot R."/>
            <person name="Gouzy J."/>
            <person name="Peret B."/>
        </authorList>
    </citation>
    <scope>NUCLEOTIDE SEQUENCE [LARGE SCALE GENOMIC DNA]</scope>
    <source>
        <strain evidence="2">cv. Amiga</strain>
    </source>
</reference>